<dbReference type="RefSeq" id="WP_184005906.1">
    <property type="nucleotide sequence ID" value="NZ_BAABIF010000010.1"/>
</dbReference>
<reference evidence="1 2" key="1">
    <citation type="submission" date="2020-08" db="EMBL/GenBank/DDBJ databases">
        <title>Genomic Encyclopedia of Type Strains, Phase IV (KMG-IV): sequencing the most valuable type-strain genomes for metagenomic binning, comparative biology and taxonomic classification.</title>
        <authorList>
            <person name="Goeker M."/>
        </authorList>
    </citation>
    <scope>NUCLEOTIDE SEQUENCE [LARGE SCALE GENOMIC DNA]</scope>
    <source>
        <strain evidence="1 2">DSM 27203</strain>
    </source>
</reference>
<organism evidence="1 2">
    <name type="scientific">Stakelama sediminis</name>
    <dbReference type="NCBI Taxonomy" id="463200"/>
    <lineage>
        <taxon>Bacteria</taxon>
        <taxon>Pseudomonadati</taxon>
        <taxon>Pseudomonadota</taxon>
        <taxon>Alphaproteobacteria</taxon>
        <taxon>Sphingomonadales</taxon>
        <taxon>Sphingomonadaceae</taxon>
        <taxon>Stakelama</taxon>
    </lineage>
</organism>
<evidence type="ECO:0000313" key="2">
    <source>
        <dbReference type="Proteomes" id="UP000554342"/>
    </source>
</evidence>
<proteinExistence type="predicted"/>
<evidence type="ECO:0000313" key="1">
    <source>
        <dbReference type="EMBL" id="MBB5720242.1"/>
    </source>
</evidence>
<protein>
    <submittedName>
        <fullName evidence="1">Putative RNA-binding Zn-ribbon protein involved in translation (DUF1610 family)</fullName>
    </submittedName>
</protein>
<dbReference type="EMBL" id="JACIJI010000010">
    <property type="protein sequence ID" value="MBB5720242.1"/>
    <property type="molecule type" value="Genomic_DNA"/>
</dbReference>
<dbReference type="Proteomes" id="UP000554342">
    <property type="component" value="Unassembled WGS sequence"/>
</dbReference>
<comment type="caution">
    <text evidence="1">The sequence shown here is derived from an EMBL/GenBank/DDBJ whole genome shotgun (WGS) entry which is preliminary data.</text>
</comment>
<gene>
    <name evidence="1" type="ORF">FHR23_003205</name>
</gene>
<accession>A0A840Z3M6</accession>
<sequence>MTSSFSSDDCHILAVPKPRAGKSRYWCFSHDASATARFGGRMPRCEGAYRTIAHYRRFCLDPDDFSGGVAIWGAVEPVYNTAVEPAERGIHVHARKRARGKKDIDETFDAVELTVRRDLFNQERVLITAETAVAYYISRFLGRVIVGLFCPNCGTPHLDSDWFAVKPHRVHLCHGCNKLFQEEQKRVSNPLEMVRHQLSAIRPAAKPTRAKGSIDISQSDYPAGLQIWASNPALLLTSPRSEQEGIHVHGWIKPGVKPKLDGTFDSVRIDGIELNEAQLRLYMAQNALVYMKGKIACLECPSCGEELFEQGEAAFRPKVEHKCGTCGMAFASPGRRKVVSNPFVATIKALKATKRKKG</sequence>
<dbReference type="AlphaFoldDB" id="A0A840Z3M6"/>
<name>A0A840Z3M6_9SPHN</name>
<keyword evidence="2" id="KW-1185">Reference proteome</keyword>